<feature type="compositionally biased region" description="Polar residues" evidence="1">
    <location>
        <begin position="1"/>
        <end position="11"/>
    </location>
</feature>
<feature type="region of interest" description="Disordered" evidence="1">
    <location>
        <begin position="1"/>
        <end position="98"/>
    </location>
</feature>
<dbReference type="EMBL" id="JANAWD010000235">
    <property type="protein sequence ID" value="KAJ3483253.1"/>
    <property type="molecule type" value="Genomic_DNA"/>
</dbReference>
<feature type="compositionally biased region" description="Acidic residues" evidence="1">
    <location>
        <begin position="143"/>
        <end position="159"/>
    </location>
</feature>
<evidence type="ECO:0000313" key="2">
    <source>
        <dbReference type="EMBL" id="KAJ3483253.1"/>
    </source>
</evidence>
<evidence type="ECO:0000313" key="3">
    <source>
        <dbReference type="Proteomes" id="UP001212997"/>
    </source>
</evidence>
<protein>
    <submittedName>
        <fullName evidence="2">Uncharacterized protein</fullName>
    </submittedName>
</protein>
<proteinExistence type="predicted"/>
<feature type="compositionally biased region" description="Acidic residues" evidence="1">
    <location>
        <begin position="54"/>
        <end position="79"/>
    </location>
</feature>
<sequence length="342" mass="37434">MILRQLNSTNPKRNEAFPTSDEEAPRRLETRDDEDPGPIDGRESGEREEGLDKCEEDDTESEGIGEDDAEGGEEGEPVDVDERREERETLGKIEGVDEDMLNRELKKMRGVERNERIDENMLNREVNAGELDEGIGIDKDGVAGEDEEGASTGESDEGIAIDKVGVAEEDEVSGEEGASIGMDERREERETLGEIEGVEEDMLNREVNARELDEGIGFDKDGVAGEDEGSGEGEGEGTKVGEIDEEGKIGGIQYVEATGGLMELAAVCGERERDVEELNAEAEDWGMGNVSVDEAEELEKLVEDKVTIVSGSGMVYLYRCAGQFACSPQNVPHTEIRRVRPM</sequence>
<evidence type="ECO:0000256" key="1">
    <source>
        <dbReference type="SAM" id="MobiDB-lite"/>
    </source>
</evidence>
<name>A0AAD5V691_9APHY</name>
<reference evidence="2" key="1">
    <citation type="submission" date="2022-07" db="EMBL/GenBank/DDBJ databases">
        <title>Genome Sequence of Physisporinus lineatus.</title>
        <authorList>
            <person name="Buettner E."/>
        </authorList>
    </citation>
    <scope>NUCLEOTIDE SEQUENCE</scope>
    <source>
        <strain evidence="2">VT162</strain>
    </source>
</reference>
<feature type="compositionally biased region" description="Basic and acidic residues" evidence="1">
    <location>
        <begin position="182"/>
        <end position="192"/>
    </location>
</feature>
<accession>A0AAD5V691</accession>
<feature type="region of interest" description="Disordered" evidence="1">
    <location>
        <begin position="132"/>
        <end position="203"/>
    </location>
</feature>
<feature type="compositionally biased region" description="Basic and acidic residues" evidence="1">
    <location>
        <begin position="40"/>
        <end position="53"/>
    </location>
</feature>
<feature type="region of interest" description="Disordered" evidence="1">
    <location>
        <begin position="217"/>
        <end position="240"/>
    </location>
</feature>
<gene>
    <name evidence="2" type="ORF">NLI96_g6435</name>
</gene>
<dbReference type="AlphaFoldDB" id="A0AAD5V691"/>
<organism evidence="2 3">
    <name type="scientific">Meripilus lineatus</name>
    <dbReference type="NCBI Taxonomy" id="2056292"/>
    <lineage>
        <taxon>Eukaryota</taxon>
        <taxon>Fungi</taxon>
        <taxon>Dikarya</taxon>
        <taxon>Basidiomycota</taxon>
        <taxon>Agaricomycotina</taxon>
        <taxon>Agaricomycetes</taxon>
        <taxon>Polyporales</taxon>
        <taxon>Meripilaceae</taxon>
        <taxon>Meripilus</taxon>
    </lineage>
</organism>
<comment type="caution">
    <text evidence="2">The sequence shown here is derived from an EMBL/GenBank/DDBJ whole genome shotgun (WGS) entry which is preliminary data.</text>
</comment>
<feature type="compositionally biased region" description="Acidic residues" evidence="1">
    <location>
        <begin position="224"/>
        <end position="235"/>
    </location>
</feature>
<feature type="compositionally biased region" description="Basic and acidic residues" evidence="1">
    <location>
        <begin position="80"/>
        <end position="98"/>
    </location>
</feature>
<keyword evidence="3" id="KW-1185">Reference proteome</keyword>
<dbReference type="Proteomes" id="UP001212997">
    <property type="component" value="Unassembled WGS sequence"/>
</dbReference>